<proteinExistence type="predicted"/>
<dbReference type="Proteomes" id="UP000008392">
    <property type="component" value="Chromosome"/>
</dbReference>
<name>G0A7W5_COLFT</name>
<dbReference type="NCBIfam" id="TIGR02276">
    <property type="entry name" value="beta_rpt_yvtn"/>
    <property type="match status" value="1"/>
</dbReference>
<dbReference type="eggNOG" id="COG3391">
    <property type="taxonomic scope" value="Bacteria"/>
</dbReference>
<dbReference type="InterPro" id="IPR048433">
    <property type="entry name" value="YNCE-like_beta-prop"/>
</dbReference>
<feature type="domain" description="YNCE-like beta-propeller" evidence="3">
    <location>
        <begin position="42"/>
        <end position="382"/>
    </location>
</feature>
<dbReference type="Pfam" id="PF21783">
    <property type="entry name" value="YNCE"/>
    <property type="match status" value="1"/>
</dbReference>
<dbReference type="HOGENOM" id="CLU_009318_1_0_4"/>
<evidence type="ECO:0000313" key="5">
    <source>
        <dbReference type="Proteomes" id="UP000008392"/>
    </source>
</evidence>
<dbReference type="InterPro" id="IPR011045">
    <property type="entry name" value="N2O_reductase_N"/>
</dbReference>
<evidence type="ECO:0000256" key="1">
    <source>
        <dbReference type="ARBA" id="ARBA00022729"/>
    </source>
</evidence>
<dbReference type="EMBL" id="CP002745">
    <property type="protein sequence ID" value="AEK59876.1"/>
    <property type="molecule type" value="Genomic_DNA"/>
</dbReference>
<sequence length="400" mass="42647">MQFRSCRSGRFGRLSRLAVSVSSALAVLSVAAGASAAPAAPAAIATVAGMPPVVNPANLYSEAGAGRLSPVVAEALPRIYVPNLRSNDVYVIDPATFKVVEKFRVGYSPQHVVPAWDLKTLWVANNAEGRPDGSLTPIDPKTAKPGKEVAVEDPYNMYFTPDGKEAIVVVEAHAQLDFRDAHTMALKSSLPVPECKGINHADFSIDGKYALFTCEFGGKLAKIDMVNRKVLGYLLLDKKGMPQDIRIAPDGKAFFVADMMADGIYVVDGDSFTKTGFIKTGVGTHGLYPSRDGSKLYISNRGSNKVHGARHGKGSISVLDFATRQVVANWPIPGGGSPDMGNVSADGKMLWLSGRFDDVVYAIDTTSGAVKSIPVGMEPHGLTVWPQPGRYSLGHTGNMR</sequence>
<dbReference type="SUPFAM" id="SSF50974">
    <property type="entry name" value="Nitrous oxide reductase, N-terminal domain"/>
    <property type="match status" value="1"/>
</dbReference>
<dbReference type="InterPro" id="IPR011964">
    <property type="entry name" value="YVTN_b-propeller_repeat"/>
</dbReference>
<evidence type="ECO:0000313" key="4">
    <source>
        <dbReference type="EMBL" id="AEK59876.1"/>
    </source>
</evidence>
<dbReference type="PANTHER" id="PTHR47197">
    <property type="entry name" value="PROTEIN NIRF"/>
    <property type="match status" value="1"/>
</dbReference>
<evidence type="ECO:0000259" key="3">
    <source>
        <dbReference type="Pfam" id="PF21783"/>
    </source>
</evidence>
<reference evidence="4 5" key="3">
    <citation type="journal article" date="2008" name="FEMS Microbiol. Ecol.">
        <title>Identification and characterization of genes underlying chitinolysis in Collimonas fungivorans Ter331.</title>
        <authorList>
            <person name="Fritsche K."/>
            <person name="de Boer W."/>
            <person name="Gerards S."/>
            <person name="van den Berg M."/>
            <person name="van Veen J.A."/>
            <person name="Leveau J.H."/>
        </authorList>
    </citation>
    <scope>NUCLEOTIDE SEQUENCE [LARGE SCALE GENOMIC DNA]</scope>
    <source>
        <strain evidence="4 5">Ter331</strain>
    </source>
</reference>
<dbReference type="RefSeq" id="WP_014004031.1">
    <property type="nucleotide sequence ID" value="NC_015856.1"/>
</dbReference>
<protein>
    <submittedName>
        <fullName evidence="4">Surface antigen</fullName>
    </submittedName>
</protein>
<keyword evidence="5" id="KW-1185">Reference proteome</keyword>
<dbReference type="PANTHER" id="PTHR47197:SF3">
    <property type="entry name" value="DIHYDRO-HEME D1 DEHYDROGENASE"/>
    <property type="match status" value="1"/>
</dbReference>
<dbReference type="InterPro" id="IPR051200">
    <property type="entry name" value="Host-pathogen_enzymatic-act"/>
</dbReference>
<dbReference type="AlphaFoldDB" id="G0A7W5"/>
<dbReference type="InterPro" id="IPR015943">
    <property type="entry name" value="WD40/YVTN_repeat-like_dom_sf"/>
</dbReference>
<dbReference type="STRING" id="1005048.CFU_0037"/>
<evidence type="ECO:0000256" key="2">
    <source>
        <dbReference type="SAM" id="SignalP"/>
    </source>
</evidence>
<feature type="signal peptide" evidence="2">
    <location>
        <begin position="1"/>
        <end position="36"/>
    </location>
</feature>
<gene>
    <name evidence="4" type="ordered locus">CFU_0037</name>
</gene>
<reference evidence="4 5" key="1">
    <citation type="journal article" date="2004" name="Environ. Microbiol.">
        <title>Phylogeny-function analysis of (meta)genomic libraries: screening for expression of ribosomal RNA genes by large-insert library fluorescent in situ hybridization (LIL-FISH).</title>
        <authorList>
            <person name="Leveau J.H."/>
            <person name="Gerards S."/>
            <person name="de Boer W."/>
            <person name="van Veen J.A."/>
        </authorList>
    </citation>
    <scope>NUCLEOTIDE SEQUENCE [LARGE SCALE GENOMIC DNA]</scope>
    <source>
        <strain evidence="4 5">Ter331</strain>
    </source>
</reference>
<organism evidence="4 5">
    <name type="scientific">Collimonas fungivorans (strain Ter331)</name>
    <dbReference type="NCBI Taxonomy" id="1005048"/>
    <lineage>
        <taxon>Bacteria</taxon>
        <taxon>Pseudomonadati</taxon>
        <taxon>Pseudomonadota</taxon>
        <taxon>Betaproteobacteria</taxon>
        <taxon>Burkholderiales</taxon>
        <taxon>Oxalobacteraceae</taxon>
        <taxon>Collimonas</taxon>
    </lineage>
</organism>
<reference evidence="4 5" key="5">
    <citation type="journal article" date="2011" name="ISME J.">
        <title>Dual transcriptional profiling of a bacterial/fungal confrontation: Collimonas fungivorans versus Aspergillus niger.</title>
        <authorList>
            <person name="Mela F."/>
            <person name="Fritsche K."/>
            <person name="de Boer W."/>
            <person name="van Veen J.A."/>
            <person name="de Graaff L.H."/>
            <person name="van den Berg M."/>
            <person name="Leveau J.H."/>
        </authorList>
    </citation>
    <scope>NUCLEOTIDE SEQUENCE [LARGE SCALE GENOMIC DNA]</scope>
    <source>
        <strain evidence="4 5">Ter331</strain>
    </source>
</reference>
<reference evidence="4 5" key="4">
    <citation type="journal article" date="2010" name="Environ. Microbiol.">
        <title>The bacterial genus Collimonas: mycophagy, weathering and other adaptive solutions to life in oligotrophic soil environments.</title>
        <authorList>
            <person name="Leveau J.H."/>
            <person name="Uroz S."/>
            <person name="de Boer W."/>
        </authorList>
    </citation>
    <scope>NUCLEOTIDE SEQUENCE [LARGE SCALE GENOMIC DNA]</scope>
    <source>
        <strain evidence="4 5">Ter331</strain>
    </source>
</reference>
<feature type="chain" id="PRO_5003396635" evidence="2">
    <location>
        <begin position="37"/>
        <end position="400"/>
    </location>
</feature>
<dbReference type="KEGG" id="cfu:CFU_0037"/>
<dbReference type="Gene3D" id="2.130.10.10">
    <property type="entry name" value="YVTN repeat-like/Quinoprotein amine dehydrogenase"/>
    <property type="match status" value="3"/>
</dbReference>
<reference evidence="5" key="6">
    <citation type="submission" date="2011-05" db="EMBL/GenBank/DDBJ databases">
        <title>Complete sequence of Collimonas fungivorans Ter331.</title>
        <authorList>
            <person name="Leveau J.H."/>
        </authorList>
    </citation>
    <scope>NUCLEOTIDE SEQUENCE [LARGE SCALE GENOMIC DNA]</scope>
    <source>
        <strain evidence="5">Ter331</strain>
    </source>
</reference>
<keyword evidence="1 2" id="KW-0732">Signal</keyword>
<reference evidence="4 5" key="2">
    <citation type="journal article" date="2006" name="J. Microbiol. Methods">
        <title>Genomic flank-sequencing of plasposon insertion sites for rapid identification of functional genes.</title>
        <authorList>
            <person name="Leveau J.H."/>
            <person name="Gerards S."/>
            <person name="Fritsche K."/>
            <person name="Zondag G."/>
            <person name="van Veen J.A."/>
        </authorList>
    </citation>
    <scope>NUCLEOTIDE SEQUENCE [LARGE SCALE GENOMIC DNA]</scope>
    <source>
        <strain evidence="4 5">Ter331</strain>
    </source>
</reference>
<accession>G0A7W5</accession>